<dbReference type="Proteomes" id="UP000291613">
    <property type="component" value="Unassembled WGS sequence"/>
</dbReference>
<dbReference type="GO" id="GO:0016706">
    <property type="term" value="F:2-oxoglutarate-dependent dioxygenase activity"/>
    <property type="evidence" value="ECO:0007669"/>
    <property type="project" value="UniProtKB-ARBA"/>
</dbReference>
<reference evidence="1 2" key="1">
    <citation type="submission" date="2019-02" db="EMBL/GenBank/DDBJ databases">
        <title>Hansschlegelia quercus sp. nov., a novel methylotrophic bacterium from buds of oak (Quercus robur L.).</title>
        <authorList>
            <person name="Agafonova N.V."/>
            <person name="Kaparullina E.N."/>
            <person name="Grouzdev D.S."/>
            <person name="Doronina N.V."/>
        </authorList>
    </citation>
    <scope>NUCLEOTIDE SEQUENCE [LARGE SCALE GENOMIC DNA]</scope>
    <source>
        <strain evidence="1 2">Dub</strain>
    </source>
</reference>
<protein>
    <submittedName>
        <fullName evidence="1">Phytanoyl-CoA dioxygenase</fullName>
    </submittedName>
</protein>
<dbReference type="InterPro" id="IPR008775">
    <property type="entry name" value="Phytyl_CoA_dOase-like"/>
</dbReference>
<dbReference type="Gene3D" id="2.60.120.620">
    <property type="entry name" value="q2cbj1_9rhob like domain"/>
    <property type="match status" value="1"/>
</dbReference>
<comment type="caution">
    <text evidence="1">The sequence shown here is derived from an EMBL/GenBank/DDBJ whole genome shotgun (WGS) entry which is preliminary data.</text>
</comment>
<accession>A0A4Q9GAG5</accession>
<evidence type="ECO:0000313" key="2">
    <source>
        <dbReference type="Proteomes" id="UP000291613"/>
    </source>
</evidence>
<proteinExistence type="predicted"/>
<dbReference type="EMBL" id="SIUB01000009">
    <property type="protein sequence ID" value="TBN48009.1"/>
    <property type="molecule type" value="Genomic_DNA"/>
</dbReference>
<name>A0A4Q9GAG5_9HYPH</name>
<dbReference type="OrthoDB" id="547161at2"/>
<keyword evidence="1" id="KW-0223">Dioxygenase</keyword>
<dbReference type="RefSeq" id="WP_131004468.1">
    <property type="nucleotide sequence ID" value="NZ_JBHSZR010000008.1"/>
</dbReference>
<dbReference type="Pfam" id="PF05721">
    <property type="entry name" value="PhyH"/>
    <property type="match status" value="1"/>
</dbReference>
<gene>
    <name evidence="1" type="ORF">EYR15_15470</name>
</gene>
<dbReference type="AlphaFoldDB" id="A0A4Q9GAG5"/>
<dbReference type="SUPFAM" id="SSF51197">
    <property type="entry name" value="Clavaminate synthase-like"/>
    <property type="match status" value="1"/>
</dbReference>
<sequence>MSATEKTLSPLRWLLAPVWAAQIFTGAKSFADNGVLGSEQLNRRGLHVWRVKLAYAMAERRRAKLAHRVAAEDRAAFAQNGFIEKRNFLPETLFRDLVAELDSVQAPAREMKQGDAITRRIALDPDTLKRMPACAAVLDLPEFQNLTRYVASFDIEPVVYIQTVFAQVDRSKTDPQTAVHADCFHPTMKAWLFVHDVEEDLGPFVYVPGSHKPTPRKLAWERRMSVAASSLDRLSARGSFRVAGEDLTRMGLPQPKKFAAPANTLVVGDTCGFHARGKSERPSTRVEIWAYSRRNPFIPWVGGDFWSLGPLRRRQAPLFWAALDRLEKFGLSRSPWRKAGTVTAASPPISRAP</sequence>
<evidence type="ECO:0000313" key="1">
    <source>
        <dbReference type="EMBL" id="TBN48009.1"/>
    </source>
</evidence>
<keyword evidence="2" id="KW-1185">Reference proteome</keyword>
<organism evidence="1 2">
    <name type="scientific">Hansschlegelia quercus</name>
    <dbReference type="NCBI Taxonomy" id="2528245"/>
    <lineage>
        <taxon>Bacteria</taxon>
        <taxon>Pseudomonadati</taxon>
        <taxon>Pseudomonadota</taxon>
        <taxon>Alphaproteobacteria</taxon>
        <taxon>Hyphomicrobiales</taxon>
        <taxon>Methylopilaceae</taxon>
        <taxon>Hansschlegelia</taxon>
    </lineage>
</organism>
<keyword evidence="1" id="KW-0560">Oxidoreductase</keyword>